<accession>A0ABT9GTG5</accession>
<sequence>MRLFIRLLLLFIGVQSGVAQSETCALRMAVETDFPPHLIQQDEAWTGLSVDLMALLATKVGCELKLINSPWLRSLQLSEQGQLDVVSHLSFTPERQAHFAFIGPHHIESIYLIGDATQLPPLEQLAQLADSVDLGSIATLHGGYYGETFERLRKEPNFASQLVVISSIQDKLALLRAGRVNVILEDISVVRYWQQHQYEEAERFQPLLKVYESPVYFGFSKASLSDAQIRKLADAWLQLYQQGKIAEVYRNYNLSLESDLTPTSQW</sequence>
<evidence type="ECO:0000259" key="4">
    <source>
        <dbReference type="SMART" id="SM00062"/>
    </source>
</evidence>
<keyword evidence="6" id="KW-1185">Reference proteome</keyword>
<evidence type="ECO:0000313" key="5">
    <source>
        <dbReference type="EMBL" id="MDP4530264.1"/>
    </source>
</evidence>
<feature type="domain" description="Solute-binding protein family 3/N-terminal" evidence="4">
    <location>
        <begin position="25"/>
        <end position="253"/>
    </location>
</feature>
<organism evidence="5 6">
    <name type="scientific">Alkalimonas delamerensis</name>
    <dbReference type="NCBI Taxonomy" id="265981"/>
    <lineage>
        <taxon>Bacteria</taxon>
        <taxon>Pseudomonadati</taxon>
        <taxon>Pseudomonadota</taxon>
        <taxon>Gammaproteobacteria</taxon>
        <taxon>Alkalimonas</taxon>
    </lineage>
</organism>
<dbReference type="Gene3D" id="3.40.190.10">
    <property type="entry name" value="Periplasmic binding protein-like II"/>
    <property type="match status" value="2"/>
</dbReference>
<evidence type="ECO:0000256" key="3">
    <source>
        <dbReference type="SAM" id="SignalP"/>
    </source>
</evidence>
<dbReference type="Pfam" id="PF00497">
    <property type="entry name" value="SBP_bac_3"/>
    <property type="match status" value="1"/>
</dbReference>
<keyword evidence="2 3" id="KW-0732">Signal</keyword>
<dbReference type="EMBL" id="JAUZVY010000007">
    <property type="protein sequence ID" value="MDP4530264.1"/>
    <property type="molecule type" value="Genomic_DNA"/>
</dbReference>
<dbReference type="Proteomes" id="UP001236258">
    <property type="component" value="Unassembled WGS sequence"/>
</dbReference>
<reference evidence="5 6" key="1">
    <citation type="submission" date="2023-08" db="EMBL/GenBank/DDBJ databases">
        <authorList>
            <person name="Joshi A."/>
            <person name="Thite S."/>
        </authorList>
    </citation>
    <scope>NUCLEOTIDE SEQUENCE [LARGE SCALE GENOMIC DNA]</scope>
    <source>
        <strain evidence="5 6">1E1</strain>
    </source>
</reference>
<dbReference type="RefSeq" id="WP_305946295.1">
    <property type="nucleotide sequence ID" value="NZ_JAUZVY010000007.1"/>
</dbReference>
<comment type="caution">
    <text evidence="5">The sequence shown here is derived from an EMBL/GenBank/DDBJ whole genome shotgun (WGS) entry which is preliminary data.</text>
</comment>
<dbReference type="PANTHER" id="PTHR35936:SF25">
    <property type="entry name" value="ABC TRANSPORTER SUBSTRATE-BINDING PROTEIN"/>
    <property type="match status" value="1"/>
</dbReference>
<dbReference type="InterPro" id="IPR001638">
    <property type="entry name" value="Solute-binding_3/MltF_N"/>
</dbReference>
<feature type="signal peptide" evidence="3">
    <location>
        <begin position="1"/>
        <end position="21"/>
    </location>
</feature>
<evidence type="ECO:0000256" key="2">
    <source>
        <dbReference type="ARBA" id="ARBA00022729"/>
    </source>
</evidence>
<dbReference type="PANTHER" id="PTHR35936">
    <property type="entry name" value="MEMBRANE-BOUND LYTIC MUREIN TRANSGLYCOSYLASE F"/>
    <property type="match status" value="1"/>
</dbReference>
<evidence type="ECO:0000313" key="6">
    <source>
        <dbReference type="Proteomes" id="UP001236258"/>
    </source>
</evidence>
<proteinExistence type="inferred from homology"/>
<dbReference type="SMART" id="SM00062">
    <property type="entry name" value="PBPb"/>
    <property type="match status" value="1"/>
</dbReference>
<comment type="similarity">
    <text evidence="1">Belongs to the bacterial solute-binding protein 3 family.</text>
</comment>
<gene>
    <name evidence="5" type="ORF">Q3O59_14635</name>
</gene>
<evidence type="ECO:0000256" key="1">
    <source>
        <dbReference type="ARBA" id="ARBA00010333"/>
    </source>
</evidence>
<protein>
    <submittedName>
        <fullName evidence="5">Transporter substrate-binding domain-containing protein</fullName>
    </submittedName>
</protein>
<feature type="chain" id="PRO_5045762581" evidence="3">
    <location>
        <begin position="22"/>
        <end position="266"/>
    </location>
</feature>
<dbReference type="SUPFAM" id="SSF53850">
    <property type="entry name" value="Periplasmic binding protein-like II"/>
    <property type="match status" value="1"/>
</dbReference>
<name>A0ABT9GTG5_9GAMM</name>